<gene>
    <name evidence="1" type="ORF">HG542_23080</name>
</gene>
<accession>A0A7Y7E8Y3</accession>
<sequence>MTFGELDRVCGEELPPRIALSSVSPTGAEQAVYPMLVRTDHGTTVAYACQYRQDAPGPGLLVALGLAPSTPGYTTTCIPAAISSH</sequence>
<name>A0A7Y7E8Y3_STRMO</name>
<evidence type="ECO:0000313" key="1">
    <source>
        <dbReference type="EMBL" id="NVK80520.1"/>
    </source>
</evidence>
<dbReference type="EMBL" id="JABBXF010000056">
    <property type="protein sequence ID" value="NVK80520.1"/>
    <property type="molecule type" value="Genomic_DNA"/>
</dbReference>
<dbReference type="Proteomes" id="UP000587462">
    <property type="component" value="Unassembled WGS sequence"/>
</dbReference>
<dbReference type="RefSeq" id="WP_171084485.1">
    <property type="nucleotide sequence ID" value="NZ_BNBU01000011.1"/>
</dbReference>
<proteinExistence type="predicted"/>
<keyword evidence="2" id="KW-1185">Reference proteome</keyword>
<dbReference type="AlphaFoldDB" id="A0A7Y7E8Y3"/>
<comment type="caution">
    <text evidence="1">The sequence shown here is derived from an EMBL/GenBank/DDBJ whole genome shotgun (WGS) entry which is preliminary data.</text>
</comment>
<organism evidence="1 2">
    <name type="scientific">Streptomyces morookaense</name>
    <name type="common">Streptoverticillium morookaense</name>
    <dbReference type="NCBI Taxonomy" id="1970"/>
    <lineage>
        <taxon>Bacteria</taxon>
        <taxon>Bacillati</taxon>
        <taxon>Actinomycetota</taxon>
        <taxon>Actinomycetes</taxon>
        <taxon>Kitasatosporales</taxon>
        <taxon>Streptomycetaceae</taxon>
        <taxon>Streptomyces</taxon>
    </lineage>
</organism>
<reference evidence="1 2" key="1">
    <citation type="submission" date="2020-04" db="EMBL/GenBank/DDBJ databases">
        <title>Draft Genome Sequence of Streptomyces morookaense DSM 40503, an 8-azaguanine-producing strain.</title>
        <authorList>
            <person name="Qi J."/>
            <person name="Gao J.-M."/>
        </authorList>
    </citation>
    <scope>NUCLEOTIDE SEQUENCE [LARGE SCALE GENOMIC DNA]</scope>
    <source>
        <strain evidence="1 2">DSM 40503</strain>
    </source>
</reference>
<protein>
    <submittedName>
        <fullName evidence="1">Uncharacterized protein</fullName>
    </submittedName>
</protein>
<evidence type="ECO:0000313" key="2">
    <source>
        <dbReference type="Proteomes" id="UP000587462"/>
    </source>
</evidence>